<accession>A0ACC0LHT3</accession>
<sequence length="526" mass="60445">MELFEMLGHYKWDAKAVLVLSAFATSYGEFWLIRQLYLSNPLAASVALLKQLPNDSSLFKPRFKALSALVKTIIDVTKCIIKFEGLPLQHVVVENDAIMAFKFRNKCIMGTLKLETKMHKKLLSLFKEPHMDNQEVLDMLVASIDNFPLTDCSTKAKIGLSDLKNKVVLLLVSNPELLPIEVLLLLVQQMHDHPQRLTLEGRYEVLWIPIPTSDTWTYTEEQIYEFLSKSLPWYTIRQPRSLHPIVVKFIQQEWNFKQDPIMVVLDSQGKNTNSNAFDMAMVWGARAYPFSIARENELWGEETWNFQLLLDRIDPLVAKWVEEDQNLCVYGSNNIDWTKEFTDKIRDIINSGLQLKMVYVGNKIPSEQIRSIVATIRDEKLTGSLTFTKIKFFWHRLDSMRRSKLRLGCTDDKDQILKQLLELMDTGENEKGWVLIGRGSSTDMVRLQGRKVMECLDLFPEWGENVAVLGLAGAIRTAIEPKPVVAEPCHHSDIIPFVDGLKETVTCAKCKRTLEKFVVYECNVVK</sequence>
<evidence type="ECO:0000313" key="2">
    <source>
        <dbReference type="Proteomes" id="UP001062846"/>
    </source>
</evidence>
<keyword evidence="2" id="KW-1185">Reference proteome</keyword>
<protein>
    <submittedName>
        <fullName evidence="1">Uncharacterized protein</fullName>
    </submittedName>
</protein>
<comment type="caution">
    <text evidence="1">The sequence shown here is derived from an EMBL/GenBank/DDBJ whole genome shotgun (WGS) entry which is preliminary data.</text>
</comment>
<dbReference type="Proteomes" id="UP001062846">
    <property type="component" value="Chromosome 12"/>
</dbReference>
<dbReference type="EMBL" id="CM046399">
    <property type="protein sequence ID" value="KAI8528106.1"/>
    <property type="molecule type" value="Genomic_DNA"/>
</dbReference>
<name>A0ACC0LHT3_RHOML</name>
<reference evidence="1" key="1">
    <citation type="submission" date="2022-02" db="EMBL/GenBank/DDBJ databases">
        <title>Plant Genome Project.</title>
        <authorList>
            <person name="Zhang R.-G."/>
        </authorList>
    </citation>
    <scope>NUCLEOTIDE SEQUENCE</scope>
    <source>
        <strain evidence="1">AT1</strain>
    </source>
</reference>
<evidence type="ECO:0000313" key="1">
    <source>
        <dbReference type="EMBL" id="KAI8528106.1"/>
    </source>
</evidence>
<gene>
    <name evidence="1" type="ORF">RHMOL_Rhmol12G0125500</name>
</gene>
<proteinExistence type="predicted"/>
<organism evidence="1 2">
    <name type="scientific">Rhododendron molle</name>
    <name type="common">Chinese azalea</name>
    <name type="synonym">Azalea mollis</name>
    <dbReference type="NCBI Taxonomy" id="49168"/>
    <lineage>
        <taxon>Eukaryota</taxon>
        <taxon>Viridiplantae</taxon>
        <taxon>Streptophyta</taxon>
        <taxon>Embryophyta</taxon>
        <taxon>Tracheophyta</taxon>
        <taxon>Spermatophyta</taxon>
        <taxon>Magnoliopsida</taxon>
        <taxon>eudicotyledons</taxon>
        <taxon>Gunneridae</taxon>
        <taxon>Pentapetalae</taxon>
        <taxon>asterids</taxon>
        <taxon>Ericales</taxon>
        <taxon>Ericaceae</taxon>
        <taxon>Ericoideae</taxon>
        <taxon>Rhodoreae</taxon>
        <taxon>Rhododendron</taxon>
    </lineage>
</organism>